<name>A0AAD7BQ50_9AGAR</name>
<dbReference type="InterPro" id="IPR023213">
    <property type="entry name" value="CAT-like_dom_sf"/>
</dbReference>
<organism evidence="2 3">
    <name type="scientific">Roridomyces roridus</name>
    <dbReference type="NCBI Taxonomy" id="1738132"/>
    <lineage>
        <taxon>Eukaryota</taxon>
        <taxon>Fungi</taxon>
        <taxon>Dikarya</taxon>
        <taxon>Basidiomycota</taxon>
        <taxon>Agaricomycotina</taxon>
        <taxon>Agaricomycetes</taxon>
        <taxon>Agaricomycetidae</taxon>
        <taxon>Agaricales</taxon>
        <taxon>Marasmiineae</taxon>
        <taxon>Mycenaceae</taxon>
        <taxon>Roridomyces</taxon>
    </lineage>
</organism>
<gene>
    <name evidence="2" type="ORF">FB45DRAFT_920925</name>
</gene>
<keyword evidence="3" id="KW-1185">Reference proteome</keyword>
<dbReference type="EMBL" id="JARKIF010000011">
    <property type="protein sequence ID" value="KAJ7627271.1"/>
    <property type="molecule type" value="Genomic_DNA"/>
</dbReference>
<keyword evidence="1" id="KW-0808">Transferase</keyword>
<dbReference type="Gene3D" id="3.30.559.10">
    <property type="entry name" value="Chloramphenicol acetyltransferase-like domain"/>
    <property type="match status" value="2"/>
</dbReference>
<dbReference type="PANTHER" id="PTHR31642:SF310">
    <property type="entry name" value="FATTY ALCOHOL:CAFFEOYL-COA ACYLTRANSFERASE"/>
    <property type="match status" value="1"/>
</dbReference>
<dbReference type="GO" id="GO:0016747">
    <property type="term" value="F:acyltransferase activity, transferring groups other than amino-acyl groups"/>
    <property type="evidence" value="ECO:0007669"/>
    <property type="project" value="TreeGrafter"/>
</dbReference>
<evidence type="ECO:0000313" key="3">
    <source>
        <dbReference type="Proteomes" id="UP001221142"/>
    </source>
</evidence>
<dbReference type="AlphaFoldDB" id="A0AAD7BQ50"/>
<reference evidence="2" key="1">
    <citation type="submission" date="2023-03" db="EMBL/GenBank/DDBJ databases">
        <title>Massive genome expansion in bonnet fungi (Mycena s.s.) driven by repeated elements and novel gene families across ecological guilds.</title>
        <authorList>
            <consortium name="Lawrence Berkeley National Laboratory"/>
            <person name="Harder C.B."/>
            <person name="Miyauchi S."/>
            <person name="Viragh M."/>
            <person name="Kuo A."/>
            <person name="Thoen E."/>
            <person name="Andreopoulos B."/>
            <person name="Lu D."/>
            <person name="Skrede I."/>
            <person name="Drula E."/>
            <person name="Henrissat B."/>
            <person name="Morin E."/>
            <person name="Kohler A."/>
            <person name="Barry K."/>
            <person name="LaButti K."/>
            <person name="Morin E."/>
            <person name="Salamov A."/>
            <person name="Lipzen A."/>
            <person name="Mereny Z."/>
            <person name="Hegedus B."/>
            <person name="Baldrian P."/>
            <person name="Stursova M."/>
            <person name="Weitz H."/>
            <person name="Taylor A."/>
            <person name="Grigoriev I.V."/>
            <person name="Nagy L.G."/>
            <person name="Martin F."/>
            <person name="Kauserud H."/>
        </authorList>
    </citation>
    <scope>NUCLEOTIDE SEQUENCE</scope>
    <source>
        <strain evidence="2">9284</strain>
    </source>
</reference>
<protein>
    <submittedName>
        <fullName evidence="2">Uncharacterized protein</fullName>
    </submittedName>
</protein>
<dbReference type="Proteomes" id="UP001221142">
    <property type="component" value="Unassembled WGS sequence"/>
</dbReference>
<dbReference type="InterPro" id="IPR050317">
    <property type="entry name" value="Plant_Fungal_Acyltransferase"/>
</dbReference>
<evidence type="ECO:0000313" key="2">
    <source>
        <dbReference type="EMBL" id="KAJ7627271.1"/>
    </source>
</evidence>
<evidence type="ECO:0000256" key="1">
    <source>
        <dbReference type="ARBA" id="ARBA00022679"/>
    </source>
</evidence>
<comment type="caution">
    <text evidence="2">The sequence shown here is derived from an EMBL/GenBank/DDBJ whole genome shotgun (WGS) entry which is preliminary data.</text>
</comment>
<accession>A0AAD7BQ50</accession>
<sequence length="502" mass="56415">MDRVEAVQTPKAPSGISRTVWVIPVDPTTIYERVFPLPLPGTDRINFEIAISNVVPGPLNEEILVAALRSTLKYYPHANGRVRRNGDDWSLGAGKRGVPITFETIAEPLDHHQKPSFVSPVVVDSISTDISGANEPDWDEPMLRLKITFCPKTRETFIGWSSSHMLGDGEFVYQFMYAWSQFYQGEAPKFGMPTYEKYRTAPPDEINDNPSTASFISRYLPHLAELHPIDKWAEMIGEAFNASTPVDILFTADHIQQLRTIADSWPGRTGSGTSAHDAIAGYIITTMNRCLEKDKSITRVSSIFSYRGIKNPPDLKPTDWRVPGLLAIGNVMFHALTPTLSSDESSSIGALAAAIRKSVRDARNYEHVKRVVAVSNPIWLRQSKEGSEHKFWDDRTLIVNSMGRANWSLQHFGFGPHRIRTHAYKDFPGFVRCFQCTPSKQLDGTWNVHDGDVWIFMRVPTEIHDRFMAMVAADLNSLEFPHNVAKRERVAQGRILGAVARL</sequence>
<proteinExistence type="predicted"/>
<dbReference type="Pfam" id="PF02458">
    <property type="entry name" value="Transferase"/>
    <property type="match status" value="1"/>
</dbReference>
<dbReference type="PANTHER" id="PTHR31642">
    <property type="entry name" value="TRICHOTHECENE 3-O-ACETYLTRANSFERASE"/>
    <property type="match status" value="1"/>
</dbReference>